<dbReference type="GO" id="GO:0004527">
    <property type="term" value="F:exonuclease activity"/>
    <property type="evidence" value="ECO:0007669"/>
    <property type="project" value="UniProtKB-KW"/>
</dbReference>
<dbReference type="AlphaFoldDB" id="A0A1H9QFT3"/>
<evidence type="ECO:0000256" key="14">
    <source>
        <dbReference type="ARBA" id="ARBA00048988"/>
    </source>
</evidence>
<keyword evidence="20" id="KW-1185">Reference proteome</keyword>
<protein>
    <recommendedName>
        <fullName evidence="13">DNA 3'-5' helicase</fullName>
        <ecNumber evidence="13">5.6.2.4</ecNumber>
    </recommendedName>
</protein>
<evidence type="ECO:0000256" key="15">
    <source>
        <dbReference type="PROSITE-ProRule" id="PRU00560"/>
    </source>
</evidence>
<evidence type="ECO:0000256" key="2">
    <source>
        <dbReference type="ARBA" id="ARBA00022722"/>
    </source>
</evidence>
<evidence type="ECO:0000256" key="5">
    <source>
        <dbReference type="ARBA" id="ARBA00022801"/>
    </source>
</evidence>
<keyword evidence="3 15" id="KW-0547">Nucleotide-binding</keyword>
<sequence length="1106" mass="121712">MVNTSPMSPKLLSKYLGQKFPPTDQQAAVIGAAPGPLLVVAGAGAGKTETMASRVVWLVANGYARPEEILGLTFTRKAAQELGRRIRDRLTTLASTPDLVRRLDPTGGLADALTVITPTVSTYDAYAADLVREYGLLVPVEPDARLITAAELNSVARDVVTNYTGELGASSTVGAVTENLLALVTEMDNNLHTPEWVDDEATAFINEVESLPKGPRQRADLTKTMEKWLTTQQLRRDYLPLVSALKQELAQRSVVTFNEQMSVAARLARDHAQVGRSQRRRFRVVMLDEYQDTSHAQRVLLRSLFGEGRDVQDRADQQSIHQASTPLTVTAVGDPMQAIYGWRGATAANLAAFVEDFPQPNGDPAPKAELTTSWRNPPEVLQLANSVSDAVLGSNPATRAVARLEPRPQPEAGDVTVGFFTTQDEEMAFVADQLAQQFHATQAGLEETARKFSAAVLVRKNSHSALVAQQLEQRGIPYEIVGLAGLLDVPEVADVIAIATMLVRPEDSQAALRILTGPACGLGAADLYALGQRARNLSATQATQRPESDDPLDRLRHQLEQVVFETQAMTSHPDQQAGLTDAVADLGEPERYSPEGLRRLQELSSKLRHLRMYSLGKRLPDLIADIIATFNIRTEVLSRPSSTGTVHLDRLADEVASYPGASVDGLLDYFSLAREHEDGLTPGAVPIRTDRVQILTAHKAKGLEWDTVAVVHADQRTYAAKAETFLTQVQRLPVEDFTAIEEASDKKEFEDAGKEFLAKIRSDSAEETARLFYVAITRAERRLLITGSATTPTTTKATGPYEHFEALTELLDAKQVAVWATDNQAHGESGGNSESDTPDSSGSHAEKGQWPQMSVDKRALEAATRIDDALGNLPDVAAGELFSLWERDTTALIEEYEALQSPDVDVEVPGELTASDVVAIKADPEQFARRARRPVPFKPNAYAKRGTAFHEWIEDFYGARPLLDEDELPGNDEANVDAETLAQLKEGFEASHWAQKTPRFIEHPFEIALGDSVVRGRMDAVFLIDDTWWVVDWKTGQRPTGRDMETAKIQLAVYREAWKRIADDHRDVSTAFFYVRSGEDFAPRDVPDREELEKLLEFSNRKQAQK</sequence>
<keyword evidence="2" id="KW-0540">Nuclease</keyword>
<dbReference type="CDD" id="cd17932">
    <property type="entry name" value="DEXQc_UvrD"/>
    <property type="match status" value="1"/>
</dbReference>
<dbReference type="EMBL" id="FOGQ01000002">
    <property type="protein sequence ID" value="SER59334.1"/>
    <property type="molecule type" value="Genomic_DNA"/>
</dbReference>
<comment type="catalytic activity">
    <reaction evidence="12">
        <text>Couples ATP hydrolysis with the unwinding of duplex DNA by translocating in the 3'-5' direction.</text>
        <dbReference type="EC" id="5.6.2.4"/>
    </reaction>
</comment>
<dbReference type="Gene3D" id="1.10.486.10">
    <property type="entry name" value="PCRA, domain 4"/>
    <property type="match status" value="1"/>
</dbReference>
<feature type="compositionally biased region" description="Polar residues" evidence="16">
    <location>
        <begin position="824"/>
        <end position="843"/>
    </location>
</feature>
<dbReference type="Pfam" id="PF12705">
    <property type="entry name" value="PDDEXK_1"/>
    <property type="match status" value="1"/>
</dbReference>
<dbReference type="InterPro" id="IPR013986">
    <property type="entry name" value="DExx_box_DNA_helicase_dom_sf"/>
</dbReference>
<dbReference type="InterPro" id="IPR014017">
    <property type="entry name" value="DNA_helicase_UvrD-like_C"/>
</dbReference>
<dbReference type="PANTHER" id="PTHR11070:SF55">
    <property type="entry name" value="DNA 3'-5' HELICASE"/>
    <property type="match status" value="1"/>
</dbReference>
<evidence type="ECO:0000256" key="10">
    <source>
        <dbReference type="ARBA" id="ARBA00023204"/>
    </source>
</evidence>
<keyword evidence="7" id="KW-0269">Exonuclease</keyword>
<dbReference type="PROSITE" id="PS51198">
    <property type="entry name" value="UVRD_HELICASE_ATP_BIND"/>
    <property type="match status" value="1"/>
</dbReference>
<gene>
    <name evidence="19" type="ORF">SAMN05661109_00516</name>
</gene>
<dbReference type="InterPro" id="IPR011604">
    <property type="entry name" value="PDDEXK-like_dom_sf"/>
</dbReference>
<evidence type="ECO:0000259" key="18">
    <source>
        <dbReference type="PROSITE" id="PS51217"/>
    </source>
</evidence>
<evidence type="ECO:0000313" key="19">
    <source>
        <dbReference type="EMBL" id="SER59334.1"/>
    </source>
</evidence>
<dbReference type="GO" id="GO:0003677">
    <property type="term" value="F:DNA binding"/>
    <property type="evidence" value="ECO:0007669"/>
    <property type="project" value="UniProtKB-KW"/>
</dbReference>
<keyword evidence="8 15" id="KW-0067">ATP-binding</keyword>
<dbReference type="STRING" id="1121357.SAMN05661109_00516"/>
<dbReference type="PANTHER" id="PTHR11070">
    <property type="entry name" value="UVRD / RECB / PCRA DNA HELICASE FAMILY MEMBER"/>
    <property type="match status" value="1"/>
</dbReference>
<evidence type="ECO:0000256" key="11">
    <source>
        <dbReference type="ARBA" id="ARBA00023235"/>
    </source>
</evidence>
<dbReference type="InterPro" id="IPR011335">
    <property type="entry name" value="Restrct_endonuc-II-like"/>
</dbReference>
<dbReference type="GO" id="GO:0005524">
    <property type="term" value="F:ATP binding"/>
    <property type="evidence" value="ECO:0007669"/>
    <property type="project" value="UniProtKB-UniRule"/>
</dbReference>
<keyword evidence="11" id="KW-0413">Isomerase</keyword>
<keyword evidence="6 15" id="KW-0347">Helicase</keyword>
<evidence type="ECO:0000256" key="6">
    <source>
        <dbReference type="ARBA" id="ARBA00022806"/>
    </source>
</evidence>
<dbReference type="InterPro" id="IPR038726">
    <property type="entry name" value="PDDEXK_AddAB-type"/>
</dbReference>
<evidence type="ECO:0000256" key="4">
    <source>
        <dbReference type="ARBA" id="ARBA00022763"/>
    </source>
</evidence>
<dbReference type="Gene3D" id="1.10.10.160">
    <property type="match status" value="1"/>
</dbReference>
<name>A0A1H9QFT3_9CORY</name>
<evidence type="ECO:0000256" key="16">
    <source>
        <dbReference type="SAM" id="MobiDB-lite"/>
    </source>
</evidence>
<dbReference type="GO" id="GO:0033202">
    <property type="term" value="C:DNA helicase complex"/>
    <property type="evidence" value="ECO:0007669"/>
    <property type="project" value="TreeGrafter"/>
</dbReference>
<dbReference type="PROSITE" id="PS51217">
    <property type="entry name" value="UVRD_HELICASE_CTER"/>
    <property type="match status" value="1"/>
</dbReference>
<proteinExistence type="inferred from homology"/>
<dbReference type="InterPro" id="IPR027417">
    <property type="entry name" value="P-loop_NTPase"/>
</dbReference>
<evidence type="ECO:0000256" key="12">
    <source>
        <dbReference type="ARBA" id="ARBA00034617"/>
    </source>
</evidence>
<evidence type="ECO:0000256" key="7">
    <source>
        <dbReference type="ARBA" id="ARBA00022839"/>
    </source>
</evidence>
<evidence type="ECO:0000256" key="9">
    <source>
        <dbReference type="ARBA" id="ARBA00023125"/>
    </source>
</evidence>
<evidence type="ECO:0000256" key="8">
    <source>
        <dbReference type="ARBA" id="ARBA00022840"/>
    </source>
</evidence>
<dbReference type="InterPro" id="IPR000212">
    <property type="entry name" value="DNA_helicase_UvrD/REP"/>
</dbReference>
<feature type="region of interest" description="Disordered" evidence="16">
    <location>
        <begin position="824"/>
        <end position="853"/>
    </location>
</feature>
<keyword evidence="10" id="KW-0234">DNA repair</keyword>
<reference evidence="20" key="1">
    <citation type="submission" date="2016-10" db="EMBL/GenBank/DDBJ databases">
        <authorList>
            <person name="Varghese N."/>
            <person name="Submissions S."/>
        </authorList>
    </citation>
    <scope>NUCLEOTIDE SEQUENCE [LARGE SCALE GENOMIC DNA]</scope>
    <source>
        <strain evidence="20">DSM 20524</strain>
    </source>
</reference>
<keyword evidence="4" id="KW-0227">DNA damage</keyword>
<dbReference type="InterPro" id="IPR014016">
    <property type="entry name" value="UvrD-like_ATP-bd"/>
</dbReference>
<keyword evidence="9" id="KW-0238">DNA-binding</keyword>
<dbReference type="EC" id="5.6.2.4" evidence="13"/>
<comment type="catalytic activity">
    <reaction evidence="14">
        <text>ATP + H2O = ADP + phosphate + H(+)</text>
        <dbReference type="Rhea" id="RHEA:13065"/>
        <dbReference type="ChEBI" id="CHEBI:15377"/>
        <dbReference type="ChEBI" id="CHEBI:15378"/>
        <dbReference type="ChEBI" id="CHEBI:30616"/>
        <dbReference type="ChEBI" id="CHEBI:43474"/>
        <dbReference type="ChEBI" id="CHEBI:456216"/>
        <dbReference type="EC" id="5.6.2.4"/>
    </reaction>
</comment>
<evidence type="ECO:0000313" key="20">
    <source>
        <dbReference type="Proteomes" id="UP000198929"/>
    </source>
</evidence>
<evidence type="ECO:0000256" key="13">
    <source>
        <dbReference type="ARBA" id="ARBA00034808"/>
    </source>
</evidence>
<keyword evidence="5 15" id="KW-0378">Hydrolase</keyword>
<feature type="domain" description="UvrD-like helicase ATP-binding" evidence="17">
    <location>
        <begin position="20"/>
        <end position="377"/>
    </location>
</feature>
<dbReference type="GO" id="GO:0043138">
    <property type="term" value="F:3'-5' DNA helicase activity"/>
    <property type="evidence" value="ECO:0007669"/>
    <property type="project" value="UniProtKB-EC"/>
</dbReference>
<feature type="binding site" evidence="15">
    <location>
        <begin position="41"/>
        <end position="48"/>
    </location>
    <ligand>
        <name>ATP</name>
        <dbReference type="ChEBI" id="CHEBI:30616"/>
    </ligand>
</feature>
<evidence type="ECO:0000256" key="3">
    <source>
        <dbReference type="ARBA" id="ARBA00022741"/>
    </source>
</evidence>
<accession>A0A1H9QFT3</accession>
<dbReference type="GO" id="GO:0000725">
    <property type="term" value="P:recombinational repair"/>
    <property type="evidence" value="ECO:0007669"/>
    <property type="project" value="TreeGrafter"/>
</dbReference>
<dbReference type="Proteomes" id="UP000198929">
    <property type="component" value="Unassembled WGS sequence"/>
</dbReference>
<dbReference type="GO" id="GO:0005829">
    <property type="term" value="C:cytosol"/>
    <property type="evidence" value="ECO:0007669"/>
    <property type="project" value="TreeGrafter"/>
</dbReference>
<dbReference type="SUPFAM" id="SSF52540">
    <property type="entry name" value="P-loop containing nucleoside triphosphate hydrolases"/>
    <property type="match status" value="1"/>
</dbReference>
<comment type="similarity">
    <text evidence="1">Belongs to the helicase family. UvrD subfamily.</text>
</comment>
<dbReference type="SUPFAM" id="SSF52980">
    <property type="entry name" value="Restriction endonuclease-like"/>
    <property type="match status" value="1"/>
</dbReference>
<dbReference type="Pfam" id="PF00580">
    <property type="entry name" value="UvrD-helicase"/>
    <property type="match status" value="1"/>
</dbReference>
<dbReference type="Pfam" id="PF13361">
    <property type="entry name" value="UvrD_C"/>
    <property type="match status" value="1"/>
</dbReference>
<organism evidence="19 20">
    <name type="scientific">Corynebacterium cystitidis DSM 20524</name>
    <dbReference type="NCBI Taxonomy" id="1121357"/>
    <lineage>
        <taxon>Bacteria</taxon>
        <taxon>Bacillati</taxon>
        <taxon>Actinomycetota</taxon>
        <taxon>Actinomycetes</taxon>
        <taxon>Mycobacteriales</taxon>
        <taxon>Corynebacteriaceae</taxon>
        <taxon>Corynebacterium</taxon>
    </lineage>
</organism>
<evidence type="ECO:0000256" key="1">
    <source>
        <dbReference type="ARBA" id="ARBA00009922"/>
    </source>
</evidence>
<feature type="domain" description="UvrD-like helicase C-terminal" evidence="18">
    <location>
        <begin position="378"/>
        <end position="702"/>
    </location>
</feature>
<dbReference type="Gene3D" id="3.90.320.10">
    <property type="match status" value="1"/>
</dbReference>
<dbReference type="Gene3D" id="3.40.50.300">
    <property type="entry name" value="P-loop containing nucleotide triphosphate hydrolases"/>
    <property type="match status" value="3"/>
</dbReference>
<evidence type="ECO:0000259" key="17">
    <source>
        <dbReference type="PROSITE" id="PS51198"/>
    </source>
</evidence>